<dbReference type="AlphaFoldDB" id="A0A9X1MA68"/>
<dbReference type="Proteomes" id="UP001155145">
    <property type="component" value="Unassembled WGS sequence"/>
</dbReference>
<evidence type="ECO:0000313" key="7">
    <source>
        <dbReference type="Proteomes" id="UP001155145"/>
    </source>
</evidence>
<keyword evidence="6" id="KW-1185">Reference proteome</keyword>
<dbReference type="GO" id="GO:0008757">
    <property type="term" value="F:S-adenosylmethionine-dependent methyltransferase activity"/>
    <property type="evidence" value="ECO:0007669"/>
    <property type="project" value="InterPro"/>
</dbReference>
<dbReference type="EMBL" id="JAJFZT010000008">
    <property type="protein sequence ID" value="MCC3273585.1"/>
    <property type="molecule type" value="Genomic_DNA"/>
</dbReference>
<evidence type="ECO:0000313" key="5">
    <source>
        <dbReference type="EMBL" id="UON93553.1"/>
    </source>
</evidence>
<evidence type="ECO:0000313" key="6">
    <source>
        <dbReference type="Proteomes" id="UP000829758"/>
    </source>
</evidence>
<dbReference type="PANTHER" id="PTHR43464:SF19">
    <property type="entry name" value="UBIQUINONE BIOSYNTHESIS O-METHYLTRANSFERASE, MITOCHONDRIAL"/>
    <property type="match status" value="1"/>
</dbReference>
<keyword evidence="3" id="KW-0949">S-adenosyl-L-methionine</keyword>
<dbReference type="SUPFAM" id="SSF53335">
    <property type="entry name" value="S-adenosyl-L-methionine-dependent methyltransferases"/>
    <property type="match status" value="1"/>
</dbReference>
<gene>
    <name evidence="4" type="ORF">LJ755_12705</name>
    <name evidence="5" type="ORF">MUK71_01690</name>
</gene>
<dbReference type="Gene3D" id="3.40.50.150">
    <property type="entry name" value="Vaccinia Virus protein VP39"/>
    <property type="match status" value="1"/>
</dbReference>
<sequence length="203" mass="23102">MTVPRTGKQVFEDLYASSPDPWNFGDSFYERRKRELTLALLPRERFGRVFEPGCSIGVLTEELARRADSVTAMDISARALELARQRIGADQRIRFSQGSIPEDWPEGSFDLVVLSEIGYFLTREQLRETVQRAAAALDRDGVLLLCHWRHPIRDWPMDADEVHEVFRAGSGLELLAEHSEADFRIDVLVHPPARSVAEREGLL</sequence>
<dbReference type="EMBL" id="CP094984">
    <property type="protein sequence ID" value="UON93553.1"/>
    <property type="molecule type" value="Genomic_DNA"/>
</dbReference>
<evidence type="ECO:0000256" key="2">
    <source>
        <dbReference type="ARBA" id="ARBA00022679"/>
    </source>
</evidence>
<dbReference type="CDD" id="cd02440">
    <property type="entry name" value="AdoMet_MTases"/>
    <property type="match status" value="1"/>
</dbReference>
<dbReference type="GO" id="GO:0032259">
    <property type="term" value="P:methylation"/>
    <property type="evidence" value="ECO:0007669"/>
    <property type="project" value="UniProtKB-KW"/>
</dbReference>
<organism evidence="4 7">
    <name type="scientific">Arthrobacter zhangbolii</name>
    <dbReference type="NCBI Taxonomy" id="2886936"/>
    <lineage>
        <taxon>Bacteria</taxon>
        <taxon>Bacillati</taxon>
        <taxon>Actinomycetota</taxon>
        <taxon>Actinomycetes</taxon>
        <taxon>Micrococcales</taxon>
        <taxon>Micrococcaceae</taxon>
        <taxon>Arthrobacter</taxon>
    </lineage>
</organism>
<protein>
    <submittedName>
        <fullName evidence="4">Class I SAM-dependent methyltransferase</fullName>
    </submittedName>
</protein>
<name>A0A9X1MA68_9MICC</name>
<dbReference type="Proteomes" id="UP000829758">
    <property type="component" value="Chromosome"/>
</dbReference>
<dbReference type="InterPro" id="IPR008715">
    <property type="entry name" value="SAM-MeTfrase_NodS-like"/>
</dbReference>
<accession>A0A9X1MA68</accession>
<evidence type="ECO:0000256" key="1">
    <source>
        <dbReference type="ARBA" id="ARBA00022603"/>
    </source>
</evidence>
<evidence type="ECO:0000256" key="3">
    <source>
        <dbReference type="ARBA" id="ARBA00022691"/>
    </source>
</evidence>
<evidence type="ECO:0000313" key="4">
    <source>
        <dbReference type="EMBL" id="MCC3273585.1"/>
    </source>
</evidence>
<dbReference type="Pfam" id="PF05401">
    <property type="entry name" value="NodS"/>
    <property type="match status" value="1"/>
</dbReference>
<keyword evidence="2" id="KW-0808">Transferase</keyword>
<reference evidence="4" key="1">
    <citation type="submission" date="2021-10" db="EMBL/GenBank/DDBJ databases">
        <title>Novel species in genus Arthrobacter.</title>
        <authorList>
            <person name="Liu Y."/>
        </authorList>
    </citation>
    <scope>NUCLEOTIDE SEQUENCE</scope>
    <source>
        <strain evidence="4">Zg-Y462</strain>
        <strain evidence="6">zg-Y462</strain>
    </source>
</reference>
<dbReference type="PANTHER" id="PTHR43464">
    <property type="entry name" value="METHYLTRANSFERASE"/>
    <property type="match status" value="1"/>
</dbReference>
<proteinExistence type="predicted"/>
<keyword evidence="1 4" id="KW-0489">Methyltransferase</keyword>
<dbReference type="InterPro" id="IPR029063">
    <property type="entry name" value="SAM-dependent_MTases_sf"/>
</dbReference>
<dbReference type="GO" id="GO:0009312">
    <property type="term" value="P:oligosaccharide biosynthetic process"/>
    <property type="evidence" value="ECO:0007669"/>
    <property type="project" value="InterPro"/>
</dbReference>